<dbReference type="Gene3D" id="3.20.20.140">
    <property type="entry name" value="Metal-dependent hydrolases"/>
    <property type="match status" value="1"/>
</dbReference>
<dbReference type="GO" id="GO:0016787">
    <property type="term" value="F:hydrolase activity"/>
    <property type="evidence" value="ECO:0007669"/>
    <property type="project" value="InterPro"/>
</dbReference>
<name>A0A2U9IHS2_9CREN</name>
<dbReference type="InterPro" id="IPR006680">
    <property type="entry name" value="Amidohydro-rel"/>
</dbReference>
<dbReference type="GO" id="GO:0005737">
    <property type="term" value="C:cytoplasm"/>
    <property type="evidence" value="ECO:0007669"/>
    <property type="project" value="TreeGrafter"/>
</dbReference>
<evidence type="ECO:0000313" key="3">
    <source>
        <dbReference type="EMBL" id="AWR95592.1"/>
    </source>
</evidence>
<dbReference type="OrthoDB" id="43951at2157"/>
<dbReference type="AlphaFoldDB" id="A0A2U9IHS2"/>
<gene>
    <name evidence="3" type="ORF">DFR85_14330</name>
</gene>
<dbReference type="InterPro" id="IPR032465">
    <property type="entry name" value="ACMSD"/>
</dbReference>
<dbReference type="RefSeq" id="WP_110271470.1">
    <property type="nucleotide sequence ID" value="NZ_CP029289.2"/>
</dbReference>
<evidence type="ECO:0000259" key="2">
    <source>
        <dbReference type="Pfam" id="PF04909"/>
    </source>
</evidence>
<dbReference type="PANTHER" id="PTHR21240:SF28">
    <property type="entry name" value="ISO-OROTATE DECARBOXYLASE (EUROFUNG)"/>
    <property type="match status" value="1"/>
</dbReference>
<dbReference type="GO" id="GO:0019748">
    <property type="term" value="P:secondary metabolic process"/>
    <property type="evidence" value="ECO:0007669"/>
    <property type="project" value="TreeGrafter"/>
</dbReference>
<keyword evidence="4" id="KW-1185">Reference proteome</keyword>
<protein>
    <recommendedName>
        <fullName evidence="2">Amidohydrolase-related domain-containing protein</fullName>
    </recommendedName>
</protein>
<organism evidence="3 4">
    <name type="scientific">Acidianus brierleyi</name>
    <dbReference type="NCBI Taxonomy" id="41673"/>
    <lineage>
        <taxon>Archaea</taxon>
        <taxon>Thermoproteota</taxon>
        <taxon>Thermoprotei</taxon>
        <taxon>Sulfolobales</taxon>
        <taxon>Sulfolobaceae</taxon>
        <taxon>Acidianus</taxon>
    </lineage>
</organism>
<dbReference type="EMBL" id="CP029289">
    <property type="protein sequence ID" value="AWR95592.1"/>
    <property type="molecule type" value="Genomic_DNA"/>
</dbReference>
<reference evidence="3 4" key="1">
    <citation type="submission" date="2018-05" db="EMBL/GenBank/DDBJ databases">
        <title>Complete Genome Sequences of Extremely Thermoacidophilic, Metal-Mobilizing Type-Strain Members of the Archaeal Family Sulfolobaceae: Acidianus brierleyi DSM-1651T, Acidianus sulfidivorans DSM-18786T, Metallosphaera hakonensis DSM-7519T, and Metallosphaera prunae DSM-10039T.</title>
        <authorList>
            <person name="Counts J.A."/>
            <person name="Kelly R.M."/>
        </authorList>
    </citation>
    <scope>NUCLEOTIDE SEQUENCE [LARGE SCALE GENOMIC DNA]</scope>
    <source>
        <strain evidence="3 4">DSM 1651</strain>
    </source>
</reference>
<dbReference type="GeneID" id="36833356"/>
<dbReference type="PANTHER" id="PTHR21240">
    <property type="entry name" value="2-AMINO-3-CARBOXYLMUCONATE-6-SEMIALDEHYDE DECARBOXYLASE"/>
    <property type="match status" value="1"/>
</dbReference>
<accession>A0A2U9IHS2</accession>
<dbReference type="GO" id="GO:0016831">
    <property type="term" value="F:carboxy-lyase activity"/>
    <property type="evidence" value="ECO:0007669"/>
    <property type="project" value="InterPro"/>
</dbReference>
<evidence type="ECO:0000313" key="4">
    <source>
        <dbReference type="Proteomes" id="UP000248044"/>
    </source>
</evidence>
<dbReference type="KEGG" id="abri:DFR85_14330"/>
<dbReference type="Proteomes" id="UP000248044">
    <property type="component" value="Chromosome"/>
</dbReference>
<proteinExistence type="predicted"/>
<keyword evidence="1" id="KW-0456">Lyase</keyword>
<sequence>MLKIDVHAHYFPLDIIKEFKNKLNFSFNINSNKIKVIVGKNSWEGSAYNGFLNEEKLIEDLHNSEVDIRILSLAPISYLYDVDINIALSFYKKFNDKLSEISEKSKGKFMGIAGIPLQEPSIAVEELKRAVNDLGLKGVLIGTHILNWNLDDKKFEELFQSVSSLNIPILIHPQITDIICSENLRNYYFTNLLGVPIEDTIAVASLIMSGMIEKYNLRVIVPQGGGFLPYQIGRIDHGYKVRGNSADLNKIPSDFLKNMYFDNIVFNTKVLEFLINFVGEDHVVLGSDYPFKMGYYKPYEIIEKIKISEEDKDKIAEKNARLLFHI</sequence>
<dbReference type="SUPFAM" id="SSF51556">
    <property type="entry name" value="Metallo-dependent hydrolases"/>
    <property type="match status" value="1"/>
</dbReference>
<dbReference type="Pfam" id="PF04909">
    <property type="entry name" value="Amidohydro_2"/>
    <property type="match status" value="1"/>
</dbReference>
<feature type="domain" description="Amidohydrolase-related" evidence="2">
    <location>
        <begin position="4"/>
        <end position="325"/>
    </location>
</feature>
<dbReference type="InterPro" id="IPR032466">
    <property type="entry name" value="Metal_Hydrolase"/>
</dbReference>
<evidence type="ECO:0000256" key="1">
    <source>
        <dbReference type="ARBA" id="ARBA00023239"/>
    </source>
</evidence>